<dbReference type="EMBL" id="CATNWA010000163">
    <property type="protein sequence ID" value="CAI9533919.1"/>
    <property type="molecule type" value="Genomic_DNA"/>
</dbReference>
<protein>
    <submittedName>
        <fullName evidence="2">Uncharacterized protein</fullName>
    </submittedName>
</protein>
<reference evidence="2" key="1">
    <citation type="submission" date="2023-05" db="EMBL/GenBank/DDBJ databases">
        <authorList>
            <person name="Stuckert A."/>
        </authorList>
    </citation>
    <scope>NUCLEOTIDE SEQUENCE</scope>
</reference>
<evidence type="ECO:0000313" key="3">
    <source>
        <dbReference type="Proteomes" id="UP001162483"/>
    </source>
</evidence>
<dbReference type="Proteomes" id="UP001162483">
    <property type="component" value="Unassembled WGS sequence"/>
</dbReference>
<evidence type="ECO:0000256" key="1">
    <source>
        <dbReference type="SAM" id="MobiDB-lite"/>
    </source>
</evidence>
<sequence length="97" mass="10608">FSIACKQDNLLRTTQTNAVQQTKPKTSTNTYNKHNVVRRAGSVANRQTGYQERAEEWSGIAEVRTGGLRSESGSKQDQAGSRQDAGTGAHGKHTPRH</sequence>
<gene>
    <name evidence="2" type="ORF">SPARVUS_LOCUS501143</name>
</gene>
<name>A0ABN9AD43_9NEOB</name>
<evidence type="ECO:0000313" key="2">
    <source>
        <dbReference type="EMBL" id="CAI9533919.1"/>
    </source>
</evidence>
<proteinExistence type="predicted"/>
<comment type="caution">
    <text evidence="2">The sequence shown here is derived from an EMBL/GenBank/DDBJ whole genome shotgun (WGS) entry which is preliminary data.</text>
</comment>
<organism evidence="2 3">
    <name type="scientific">Staurois parvus</name>
    <dbReference type="NCBI Taxonomy" id="386267"/>
    <lineage>
        <taxon>Eukaryota</taxon>
        <taxon>Metazoa</taxon>
        <taxon>Chordata</taxon>
        <taxon>Craniata</taxon>
        <taxon>Vertebrata</taxon>
        <taxon>Euteleostomi</taxon>
        <taxon>Amphibia</taxon>
        <taxon>Batrachia</taxon>
        <taxon>Anura</taxon>
        <taxon>Neobatrachia</taxon>
        <taxon>Ranoidea</taxon>
        <taxon>Ranidae</taxon>
        <taxon>Staurois</taxon>
    </lineage>
</organism>
<keyword evidence="3" id="KW-1185">Reference proteome</keyword>
<accession>A0ABN9AD43</accession>
<feature type="region of interest" description="Disordered" evidence="1">
    <location>
        <begin position="63"/>
        <end position="97"/>
    </location>
</feature>
<feature type="compositionally biased region" description="Polar residues" evidence="1">
    <location>
        <begin position="71"/>
        <end position="81"/>
    </location>
</feature>
<feature type="non-terminal residue" evidence="2">
    <location>
        <position position="1"/>
    </location>
</feature>